<dbReference type="PATRIC" id="fig|1603606.3.peg.94"/>
<sequence length="536" mass="58726">MKKGRIIGLSGPTVSVDLPGLQLYERVYVGHQRLAGEVVRLEQGKAVVQVYEETRGLALGEPAEGSGRPLTVRLGPGLLGGMFDGLQRPLQALRRETGPFIRSGTDPFPLDLERSWNFSPLKSPGDSLSAGEIFGTVEEGAFLHPIRAAVGGTLATVHRGAFTLDSPLATYKEGGELFAWQERPVREPRRDITRLPTADPLVTGQRCLDFLFPLSKGGTAIFPGGFGTGKTILEQSIAKFADVDIVIYVGCGERGNEMAEILEEFATLSDPWRDTPLMERTIVVVNTSNMPVAAREASIYTAVAMAEYYRDLGYDILLLADSISRWAEALREISSSLEEMPGEEGYPTYLGSRLSAYFERAGVVACGEGTGSLSMILSVSPPGGDFTEPVTQACLRSAGALYLLDTALAHRRHFPAIHWGQSYSLYEQDLGRHFCSEVSGDWDPLRSRCRELLQQETALAEVAEIVGLEGLQDRDRLVMHAAERVRREFLCQNAYSEDAFSTPQQTLERISTIVAFFDEALARLEEGEALDEILKG</sequence>
<dbReference type="Pfam" id="PF16886">
    <property type="entry name" value="ATP-synt_ab_Xtn"/>
    <property type="match status" value="1"/>
</dbReference>
<dbReference type="SUPFAM" id="SSF51230">
    <property type="entry name" value="Single hybrid motif"/>
    <property type="match status" value="1"/>
</dbReference>
<dbReference type="OrthoDB" id="9801639at2"/>
<keyword evidence="6" id="KW-1278">Translocase</keyword>
<dbReference type="PANTHER" id="PTHR43607:SF1">
    <property type="entry name" value="H(+)-TRANSPORTING TWO-SECTOR ATPASE"/>
    <property type="match status" value="1"/>
</dbReference>
<keyword evidence="4" id="KW-0375">Hydrogen ion transport</keyword>
<evidence type="ECO:0000259" key="13">
    <source>
        <dbReference type="Pfam" id="PF22919"/>
    </source>
</evidence>
<dbReference type="SUPFAM" id="SSF47917">
    <property type="entry name" value="C-terminal domain of alpha and beta subunits of F1 ATP synthase"/>
    <property type="match status" value="1"/>
</dbReference>
<dbReference type="Gene3D" id="1.10.1140.10">
    <property type="entry name" value="Bovine Mitochondrial F1-atpase, Atp Synthase Beta Chain, Chain D, domain 3"/>
    <property type="match status" value="1"/>
</dbReference>
<dbReference type="InterPro" id="IPR020003">
    <property type="entry name" value="ATPase_a/bsu_AS"/>
</dbReference>
<dbReference type="AlphaFoldDB" id="A0A0M4D3D2"/>
<dbReference type="GO" id="GO:0046961">
    <property type="term" value="F:proton-transporting ATPase activity, rotational mechanism"/>
    <property type="evidence" value="ECO:0007669"/>
    <property type="project" value="InterPro"/>
</dbReference>
<dbReference type="KEGG" id="des:DSOUD_0084"/>
<feature type="domain" description="ATPase F1/V1/A1 complex alpha/beta subunit nucleotide-binding" evidence="10">
    <location>
        <begin position="204"/>
        <end position="424"/>
    </location>
</feature>
<evidence type="ECO:0000313" key="14">
    <source>
        <dbReference type="EMBL" id="ALC14885.1"/>
    </source>
</evidence>
<dbReference type="Gene3D" id="2.40.50.100">
    <property type="match status" value="1"/>
</dbReference>
<evidence type="ECO:0000256" key="1">
    <source>
        <dbReference type="ARBA" id="ARBA00008936"/>
    </source>
</evidence>
<dbReference type="InterPro" id="IPR027417">
    <property type="entry name" value="P-loop_NTPase"/>
</dbReference>
<keyword evidence="2" id="KW-0813">Transport</keyword>
<evidence type="ECO:0000259" key="10">
    <source>
        <dbReference type="Pfam" id="PF00006"/>
    </source>
</evidence>
<dbReference type="InterPro" id="IPR022878">
    <property type="entry name" value="V-ATPase_asu"/>
</dbReference>
<dbReference type="InterPro" id="IPR031686">
    <property type="entry name" value="ATP-synth_a_Xtn"/>
</dbReference>
<evidence type="ECO:0000256" key="5">
    <source>
        <dbReference type="ARBA" id="ARBA00022840"/>
    </source>
</evidence>
<dbReference type="EMBL" id="CP010802">
    <property type="protein sequence ID" value="ALC14885.1"/>
    <property type="molecule type" value="Genomic_DNA"/>
</dbReference>
<dbReference type="GO" id="GO:0006754">
    <property type="term" value="P:ATP biosynthetic process"/>
    <property type="evidence" value="ECO:0007669"/>
    <property type="project" value="UniProtKB-KW"/>
</dbReference>
<evidence type="ECO:0000256" key="9">
    <source>
        <dbReference type="ARBA" id="ARBA00054855"/>
    </source>
</evidence>
<dbReference type="RefSeq" id="WP_053549143.1">
    <property type="nucleotide sequence ID" value="NZ_CP010802.1"/>
</dbReference>
<keyword evidence="15" id="KW-1185">Reference proteome</keyword>
<feature type="domain" description="ATPsynthase alpha/beta subunit barrel-sandwich" evidence="12">
    <location>
        <begin position="109"/>
        <end position="186"/>
    </location>
</feature>
<protein>
    <submittedName>
        <fullName evidence="14">V-type ATP synthase subunit A</fullName>
    </submittedName>
</protein>
<dbReference type="SUPFAM" id="SSF52540">
    <property type="entry name" value="P-loop containing nucleoside triphosphate hydrolases"/>
    <property type="match status" value="1"/>
</dbReference>
<dbReference type="NCBIfam" id="NF003220">
    <property type="entry name" value="PRK04192.1"/>
    <property type="match status" value="1"/>
</dbReference>
<dbReference type="InterPro" id="IPR036121">
    <property type="entry name" value="ATPase_F1/V1/A1_a/bsu_N_sf"/>
</dbReference>
<feature type="domain" description="ATPase F1/V1/A1 complex alpha/beta subunit N-terminal" evidence="11">
    <location>
        <begin position="10"/>
        <end position="64"/>
    </location>
</feature>
<dbReference type="STRING" id="1603606.DSOUD_0084"/>
<proteinExistence type="inferred from homology"/>
<dbReference type="InterPro" id="IPR023366">
    <property type="entry name" value="ATP_synth_asu-like_sf"/>
</dbReference>
<evidence type="ECO:0000259" key="12">
    <source>
        <dbReference type="Pfam" id="PF16886"/>
    </source>
</evidence>
<evidence type="ECO:0000256" key="3">
    <source>
        <dbReference type="ARBA" id="ARBA00022741"/>
    </source>
</evidence>
<dbReference type="InterPro" id="IPR024034">
    <property type="entry name" value="ATPase_F1/V1_b/a_C"/>
</dbReference>
<dbReference type="Gene3D" id="2.40.30.20">
    <property type="match status" value="1"/>
</dbReference>
<dbReference type="Gene3D" id="3.40.50.300">
    <property type="entry name" value="P-loop containing nucleotide triphosphate hydrolases"/>
    <property type="match status" value="1"/>
</dbReference>
<organism evidence="14 15">
    <name type="scientific">Desulfuromonas soudanensis</name>
    <dbReference type="NCBI Taxonomy" id="1603606"/>
    <lineage>
        <taxon>Bacteria</taxon>
        <taxon>Pseudomonadati</taxon>
        <taxon>Thermodesulfobacteriota</taxon>
        <taxon>Desulfuromonadia</taxon>
        <taxon>Desulfuromonadales</taxon>
        <taxon>Desulfuromonadaceae</taxon>
        <taxon>Desulfuromonas</taxon>
    </lineage>
</organism>
<dbReference type="CDD" id="cd18111">
    <property type="entry name" value="ATP-synt_V_A-type_alpha_C"/>
    <property type="match status" value="1"/>
</dbReference>
<accession>A0A0M4D3D2</accession>
<dbReference type="Proteomes" id="UP000057158">
    <property type="component" value="Chromosome"/>
</dbReference>
<dbReference type="PANTHER" id="PTHR43607">
    <property type="entry name" value="V-TYPE PROTON ATPASE CATALYTIC SUBUNIT A"/>
    <property type="match status" value="1"/>
</dbReference>
<evidence type="ECO:0000256" key="8">
    <source>
        <dbReference type="ARBA" id="ARBA00023310"/>
    </source>
</evidence>
<dbReference type="Pfam" id="PF02874">
    <property type="entry name" value="ATP-synt_ab_N"/>
    <property type="match status" value="1"/>
</dbReference>
<dbReference type="GO" id="GO:0005524">
    <property type="term" value="F:ATP binding"/>
    <property type="evidence" value="ECO:0007669"/>
    <property type="project" value="UniProtKB-KW"/>
</dbReference>
<comment type="similarity">
    <text evidence="1">Belongs to the ATPase alpha/beta chains family.</text>
</comment>
<keyword evidence="7" id="KW-0406">Ion transport</keyword>
<dbReference type="PROSITE" id="PS00152">
    <property type="entry name" value="ATPASE_ALPHA_BETA"/>
    <property type="match status" value="1"/>
</dbReference>
<dbReference type="InterPro" id="IPR055190">
    <property type="entry name" value="ATP-synt_VA_C"/>
</dbReference>
<evidence type="ECO:0000256" key="7">
    <source>
        <dbReference type="ARBA" id="ARBA00023065"/>
    </source>
</evidence>
<name>A0A0M4D3D2_9BACT</name>
<gene>
    <name evidence="14" type="ORF">DSOUD_0084</name>
</gene>
<keyword evidence="8" id="KW-0066">ATP synthesis</keyword>
<dbReference type="Pfam" id="PF22919">
    <property type="entry name" value="ATP-synt_VA_C"/>
    <property type="match status" value="1"/>
</dbReference>
<evidence type="ECO:0000256" key="6">
    <source>
        <dbReference type="ARBA" id="ARBA00022967"/>
    </source>
</evidence>
<dbReference type="Pfam" id="PF00006">
    <property type="entry name" value="ATP-synt_ab"/>
    <property type="match status" value="1"/>
</dbReference>
<dbReference type="CDD" id="cd01134">
    <property type="entry name" value="V_A-ATPase_A"/>
    <property type="match status" value="1"/>
</dbReference>
<evidence type="ECO:0000256" key="2">
    <source>
        <dbReference type="ARBA" id="ARBA00022448"/>
    </source>
</evidence>
<feature type="domain" description="ATP synthase A/B type C-terminal" evidence="13">
    <location>
        <begin position="438"/>
        <end position="533"/>
    </location>
</feature>
<dbReference type="InterPro" id="IPR004100">
    <property type="entry name" value="ATPase_F1/V1/A1_a/bsu_N"/>
</dbReference>
<dbReference type="SUPFAM" id="SSF50615">
    <property type="entry name" value="N-terminal domain of alpha and beta subunits of F1 ATP synthase"/>
    <property type="match status" value="1"/>
</dbReference>
<dbReference type="InterPro" id="IPR000194">
    <property type="entry name" value="ATPase_F1/V1/A1_a/bsu_nucl-bd"/>
</dbReference>
<evidence type="ECO:0000313" key="15">
    <source>
        <dbReference type="Proteomes" id="UP000057158"/>
    </source>
</evidence>
<keyword evidence="3" id="KW-0547">Nucleotide-binding</keyword>
<evidence type="ECO:0000259" key="11">
    <source>
        <dbReference type="Pfam" id="PF02874"/>
    </source>
</evidence>
<reference evidence="14 15" key="1">
    <citation type="submission" date="2015-07" db="EMBL/GenBank/DDBJ databases">
        <title>Isolation and Genomic Characterization of a Novel Halophilic Metal-Reducing Deltaproteobacterium from the Deep Subsurface.</title>
        <authorList>
            <person name="Badalamenti J.P."/>
            <person name="Summers Z.M."/>
            <person name="Gralnick J.A."/>
            <person name="Bond D.R."/>
        </authorList>
    </citation>
    <scope>NUCLEOTIDE SEQUENCE [LARGE SCALE GENOMIC DNA]</scope>
    <source>
        <strain evidence="14 15">WTL</strain>
    </source>
</reference>
<comment type="function">
    <text evidence="9">Produces ATP from ADP in the presence of a proton gradient across the membrane. The V-type alpha chain is a catalytic subunit.</text>
</comment>
<keyword evidence="5" id="KW-0067">ATP-binding</keyword>
<dbReference type="InterPro" id="IPR011053">
    <property type="entry name" value="Single_hybrid_motif"/>
</dbReference>
<evidence type="ECO:0000256" key="4">
    <source>
        <dbReference type="ARBA" id="ARBA00022781"/>
    </source>
</evidence>
<dbReference type="GO" id="GO:0045259">
    <property type="term" value="C:proton-transporting ATP synthase complex"/>
    <property type="evidence" value="ECO:0007669"/>
    <property type="project" value="UniProtKB-ARBA"/>
</dbReference>